<dbReference type="EMBL" id="VHSG01000016">
    <property type="protein sequence ID" value="TQV74495.1"/>
    <property type="molecule type" value="Genomic_DNA"/>
</dbReference>
<keyword evidence="6" id="KW-1185">Reference proteome</keyword>
<evidence type="ECO:0000313" key="5">
    <source>
        <dbReference type="EMBL" id="TQV74495.1"/>
    </source>
</evidence>
<organism evidence="5 6">
    <name type="scientific">Exilibacterium tricleocarpae</name>
    <dbReference type="NCBI Taxonomy" id="2591008"/>
    <lineage>
        <taxon>Bacteria</taxon>
        <taxon>Pseudomonadati</taxon>
        <taxon>Pseudomonadota</taxon>
        <taxon>Gammaproteobacteria</taxon>
        <taxon>Cellvibrionales</taxon>
        <taxon>Cellvibrionaceae</taxon>
        <taxon>Exilibacterium</taxon>
    </lineage>
</organism>
<evidence type="ECO:0000256" key="3">
    <source>
        <dbReference type="ARBA" id="ARBA00023163"/>
    </source>
</evidence>
<evidence type="ECO:0000313" key="6">
    <source>
        <dbReference type="Proteomes" id="UP000319732"/>
    </source>
</evidence>
<dbReference type="AlphaFoldDB" id="A0A545TBA2"/>
<dbReference type="Pfam" id="PF12833">
    <property type="entry name" value="HTH_18"/>
    <property type="match status" value="1"/>
</dbReference>
<proteinExistence type="predicted"/>
<dbReference type="PROSITE" id="PS01124">
    <property type="entry name" value="HTH_ARAC_FAMILY_2"/>
    <property type="match status" value="1"/>
</dbReference>
<reference evidence="5 6" key="1">
    <citation type="submission" date="2019-06" db="EMBL/GenBank/DDBJ databases">
        <title>Whole genome sequence for Cellvibrionaceae sp. R142.</title>
        <authorList>
            <person name="Wang G."/>
        </authorList>
    </citation>
    <scope>NUCLEOTIDE SEQUENCE [LARGE SCALE GENOMIC DNA]</scope>
    <source>
        <strain evidence="5 6">R142</strain>
    </source>
</reference>
<dbReference type="SMART" id="SM00342">
    <property type="entry name" value="HTH_ARAC"/>
    <property type="match status" value="1"/>
</dbReference>
<evidence type="ECO:0000256" key="2">
    <source>
        <dbReference type="ARBA" id="ARBA00023125"/>
    </source>
</evidence>
<comment type="caution">
    <text evidence="5">The sequence shown here is derived from an EMBL/GenBank/DDBJ whole genome shotgun (WGS) entry which is preliminary data.</text>
</comment>
<gene>
    <name evidence="5" type="ORF">FKG94_15875</name>
</gene>
<dbReference type="OrthoDB" id="282744at2"/>
<evidence type="ECO:0000259" key="4">
    <source>
        <dbReference type="PROSITE" id="PS01124"/>
    </source>
</evidence>
<dbReference type="GO" id="GO:0003700">
    <property type="term" value="F:DNA-binding transcription factor activity"/>
    <property type="evidence" value="ECO:0007669"/>
    <property type="project" value="InterPro"/>
</dbReference>
<feature type="domain" description="HTH araC/xylS-type" evidence="4">
    <location>
        <begin position="30"/>
        <end position="131"/>
    </location>
</feature>
<dbReference type="RefSeq" id="WP_142905316.1">
    <property type="nucleotide sequence ID" value="NZ_ML660096.1"/>
</dbReference>
<dbReference type="PANTHER" id="PTHR46796">
    <property type="entry name" value="HTH-TYPE TRANSCRIPTIONAL ACTIVATOR RHAS-RELATED"/>
    <property type="match status" value="1"/>
</dbReference>
<keyword evidence="3" id="KW-0804">Transcription</keyword>
<protein>
    <submittedName>
        <fullName evidence="5">Helix-turn-helix transcriptional regulator</fullName>
    </submittedName>
</protein>
<dbReference type="Proteomes" id="UP000319732">
    <property type="component" value="Unassembled WGS sequence"/>
</dbReference>
<dbReference type="InterPro" id="IPR009057">
    <property type="entry name" value="Homeodomain-like_sf"/>
</dbReference>
<dbReference type="GO" id="GO:0043565">
    <property type="term" value="F:sequence-specific DNA binding"/>
    <property type="evidence" value="ECO:0007669"/>
    <property type="project" value="InterPro"/>
</dbReference>
<evidence type="ECO:0000256" key="1">
    <source>
        <dbReference type="ARBA" id="ARBA00023015"/>
    </source>
</evidence>
<keyword evidence="2" id="KW-0238">DNA-binding</keyword>
<dbReference type="SUPFAM" id="SSF46689">
    <property type="entry name" value="Homeodomain-like"/>
    <property type="match status" value="2"/>
</dbReference>
<name>A0A545TBA2_9GAMM</name>
<keyword evidence="1" id="KW-0805">Transcription regulation</keyword>
<sequence length="326" mass="36082">MTIETDTPVSLVPEDHLLSMLPPFWKQRFERALTFLMDTLERTPPPSWHEVAKHCAVSPYHFHRMFRIVFGETPAQYCRRIRLRLAVTLLFNEPDLSITDIAHACGFSASQALAKALRRQLGLSAKAIRAMRSSGDTSDIEELLLRLGHPAPHRKGSVERDLADKLSFHVQGFPQRELQVTSVSPPSDGNIIAATRGKAGGRSQDLVLVMALEDYDKPFAQQTVRAGYYAPDAAGANYRLPAGPYLCCRVALSSESGYIAAWDALYAHMIKHDLEPDDDGHTLEIVHNPASLSVESDEMAEMSLSVRLKPQPANCKLDPTIKSGGQ</sequence>
<dbReference type="InterPro" id="IPR018060">
    <property type="entry name" value="HTH_AraC"/>
</dbReference>
<dbReference type="InterPro" id="IPR050204">
    <property type="entry name" value="AraC_XylS_family_regulators"/>
</dbReference>
<accession>A0A545TBA2</accession>
<dbReference type="Gene3D" id="1.10.10.60">
    <property type="entry name" value="Homeodomain-like"/>
    <property type="match status" value="2"/>
</dbReference>